<comment type="caution">
    <text evidence="1">The sequence shown here is derived from an EMBL/GenBank/DDBJ whole genome shotgun (WGS) entry which is preliminary data.</text>
</comment>
<name>A0A942E7N7_9HYPH</name>
<gene>
    <name evidence="1" type="ORF">KEU06_28075</name>
</gene>
<dbReference type="EMBL" id="JAGWCR010000026">
    <property type="protein sequence ID" value="MBS3652451.1"/>
    <property type="molecule type" value="Genomic_DNA"/>
</dbReference>
<evidence type="ECO:0000313" key="2">
    <source>
        <dbReference type="Proteomes" id="UP000680348"/>
    </source>
</evidence>
<organism evidence="1 2">
    <name type="scientific">Pseudaminobacter soli</name>
    <name type="common">ex Zhang et al. 2022</name>
    <dbReference type="NCBI Taxonomy" id="2831468"/>
    <lineage>
        <taxon>Bacteria</taxon>
        <taxon>Pseudomonadati</taxon>
        <taxon>Pseudomonadota</taxon>
        <taxon>Alphaproteobacteria</taxon>
        <taxon>Hyphomicrobiales</taxon>
        <taxon>Phyllobacteriaceae</taxon>
        <taxon>Pseudaminobacter</taxon>
    </lineage>
</organism>
<reference evidence="1" key="1">
    <citation type="submission" date="2021-04" db="EMBL/GenBank/DDBJ databases">
        <title>Pseudaminobacter soli sp. nov., isolated from paddy soil contaminated by heavy metals.</title>
        <authorList>
            <person name="Zhang K."/>
        </authorList>
    </citation>
    <scope>NUCLEOTIDE SEQUENCE</scope>
    <source>
        <strain evidence="1">19-2017</strain>
    </source>
</reference>
<protein>
    <submittedName>
        <fullName evidence="1">Uncharacterized protein</fullName>
    </submittedName>
</protein>
<proteinExistence type="predicted"/>
<accession>A0A942E7N7</accession>
<dbReference type="RefSeq" id="WP_188258003.1">
    <property type="nucleotide sequence ID" value="NZ_JABVCF010000026.1"/>
</dbReference>
<dbReference type="AlphaFoldDB" id="A0A942E7N7"/>
<dbReference type="Proteomes" id="UP000680348">
    <property type="component" value="Unassembled WGS sequence"/>
</dbReference>
<sequence>MHFESGGVAGPGELALLREVLEKYCREHPTEEREKVAERILHSFFAGTRDRDALLEAAKGNSL</sequence>
<keyword evidence="2" id="KW-1185">Reference proteome</keyword>
<evidence type="ECO:0000313" key="1">
    <source>
        <dbReference type="EMBL" id="MBS3652451.1"/>
    </source>
</evidence>